<feature type="modified residue" description="N6-(pyridoxal phosphate)lysine" evidence="7 8">
    <location>
        <position position="35"/>
    </location>
</feature>
<feature type="active site" description="Proton acceptor; specific for L-alanine" evidence="7">
    <location>
        <position position="257"/>
    </location>
</feature>
<evidence type="ECO:0000256" key="6">
    <source>
        <dbReference type="ARBA" id="ARBA00023235"/>
    </source>
</evidence>
<dbReference type="RefSeq" id="WP_148069929.1">
    <property type="nucleotide sequence ID" value="NZ_VRZA01000008.1"/>
</dbReference>
<dbReference type="Pfam" id="PF01168">
    <property type="entry name" value="Ala_racemase_N"/>
    <property type="match status" value="1"/>
</dbReference>
<dbReference type="HAMAP" id="MF_01201">
    <property type="entry name" value="Ala_racemase"/>
    <property type="match status" value="1"/>
</dbReference>
<dbReference type="SUPFAM" id="SSF50621">
    <property type="entry name" value="Alanine racemase C-terminal domain-like"/>
    <property type="match status" value="1"/>
</dbReference>
<dbReference type="InterPro" id="IPR001608">
    <property type="entry name" value="Ala_racemase_N"/>
</dbReference>
<dbReference type="PROSITE" id="PS00395">
    <property type="entry name" value="ALANINE_RACEMASE"/>
    <property type="match status" value="1"/>
</dbReference>
<feature type="binding site" evidence="7 9">
    <location>
        <position position="131"/>
    </location>
    <ligand>
        <name>substrate</name>
    </ligand>
</feature>
<dbReference type="FunFam" id="3.20.20.10:FF:000002">
    <property type="entry name" value="Alanine racemase"/>
    <property type="match status" value="1"/>
</dbReference>
<evidence type="ECO:0000313" key="11">
    <source>
        <dbReference type="EMBL" id="TXS90214.1"/>
    </source>
</evidence>
<accession>A0A5C8ZQY0</accession>
<evidence type="ECO:0000256" key="9">
    <source>
        <dbReference type="PIRSR" id="PIRSR600821-52"/>
    </source>
</evidence>
<dbReference type="InterPro" id="IPR020622">
    <property type="entry name" value="Ala_racemase_pyridoxalP-BS"/>
</dbReference>
<evidence type="ECO:0000256" key="8">
    <source>
        <dbReference type="PIRSR" id="PIRSR600821-50"/>
    </source>
</evidence>
<dbReference type="NCBIfam" id="TIGR00492">
    <property type="entry name" value="alr"/>
    <property type="match status" value="1"/>
</dbReference>
<dbReference type="GO" id="GO:0030632">
    <property type="term" value="P:D-alanine biosynthetic process"/>
    <property type="evidence" value="ECO:0007669"/>
    <property type="project" value="UniProtKB-UniRule"/>
</dbReference>
<evidence type="ECO:0000259" key="10">
    <source>
        <dbReference type="SMART" id="SM01005"/>
    </source>
</evidence>
<dbReference type="SMART" id="SM01005">
    <property type="entry name" value="Ala_racemase_C"/>
    <property type="match status" value="1"/>
</dbReference>
<dbReference type="PANTHER" id="PTHR30511:SF0">
    <property type="entry name" value="ALANINE RACEMASE, CATABOLIC-RELATED"/>
    <property type="match status" value="1"/>
</dbReference>
<comment type="catalytic activity">
    <reaction evidence="1 7">
        <text>L-alanine = D-alanine</text>
        <dbReference type="Rhea" id="RHEA:20249"/>
        <dbReference type="ChEBI" id="CHEBI:57416"/>
        <dbReference type="ChEBI" id="CHEBI:57972"/>
        <dbReference type="EC" id="5.1.1.1"/>
    </reaction>
</comment>
<dbReference type="GO" id="GO:0005829">
    <property type="term" value="C:cytosol"/>
    <property type="evidence" value="ECO:0007669"/>
    <property type="project" value="TreeGrafter"/>
</dbReference>
<proteinExistence type="inferred from homology"/>
<evidence type="ECO:0000256" key="3">
    <source>
        <dbReference type="ARBA" id="ARBA00007880"/>
    </source>
</evidence>
<dbReference type="InterPro" id="IPR009006">
    <property type="entry name" value="Ala_racemase/Decarboxylase_C"/>
</dbReference>
<dbReference type="GO" id="GO:0008784">
    <property type="term" value="F:alanine racemase activity"/>
    <property type="evidence" value="ECO:0007669"/>
    <property type="project" value="UniProtKB-UniRule"/>
</dbReference>
<dbReference type="FunFam" id="2.40.37.10:FF:000002">
    <property type="entry name" value="Alanine racemase"/>
    <property type="match status" value="1"/>
</dbReference>
<comment type="cofactor">
    <cofactor evidence="2 7 8">
        <name>pyridoxal 5'-phosphate</name>
        <dbReference type="ChEBI" id="CHEBI:597326"/>
    </cofactor>
</comment>
<protein>
    <recommendedName>
        <fullName evidence="4 7">Alanine racemase</fullName>
        <ecNumber evidence="4 7">5.1.1.1</ecNumber>
    </recommendedName>
</protein>
<organism evidence="11 12">
    <name type="scientific">Parahaliea maris</name>
    <dbReference type="NCBI Taxonomy" id="2716870"/>
    <lineage>
        <taxon>Bacteria</taxon>
        <taxon>Pseudomonadati</taxon>
        <taxon>Pseudomonadota</taxon>
        <taxon>Gammaproteobacteria</taxon>
        <taxon>Cellvibrionales</taxon>
        <taxon>Halieaceae</taxon>
        <taxon>Parahaliea</taxon>
    </lineage>
</organism>
<evidence type="ECO:0000256" key="2">
    <source>
        <dbReference type="ARBA" id="ARBA00001933"/>
    </source>
</evidence>
<dbReference type="InterPro" id="IPR000821">
    <property type="entry name" value="Ala_racemase"/>
</dbReference>
<keyword evidence="6 7" id="KW-0413">Isomerase</keyword>
<evidence type="ECO:0000256" key="5">
    <source>
        <dbReference type="ARBA" id="ARBA00022898"/>
    </source>
</evidence>
<dbReference type="GO" id="GO:0030170">
    <property type="term" value="F:pyridoxal phosphate binding"/>
    <property type="evidence" value="ECO:0007669"/>
    <property type="project" value="UniProtKB-UniRule"/>
</dbReference>
<dbReference type="Gene3D" id="3.20.20.10">
    <property type="entry name" value="Alanine racemase"/>
    <property type="match status" value="1"/>
</dbReference>
<dbReference type="SUPFAM" id="SSF51419">
    <property type="entry name" value="PLP-binding barrel"/>
    <property type="match status" value="1"/>
</dbReference>
<evidence type="ECO:0000256" key="7">
    <source>
        <dbReference type="HAMAP-Rule" id="MF_01201"/>
    </source>
</evidence>
<dbReference type="EC" id="5.1.1.1" evidence="4 7"/>
<comment type="similarity">
    <text evidence="3 7">Belongs to the alanine racemase family.</text>
</comment>
<dbReference type="AlphaFoldDB" id="A0A5C8ZQY0"/>
<dbReference type="Pfam" id="PF00842">
    <property type="entry name" value="Ala_racemase_C"/>
    <property type="match status" value="1"/>
</dbReference>
<dbReference type="UniPathway" id="UPA00042">
    <property type="reaction ID" value="UER00497"/>
</dbReference>
<comment type="function">
    <text evidence="7">Catalyzes the interconversion of L-alanine and D-alanine. May also act on other amino acids.</text>
</comment>
<evidence type="ECO:0000256" key="1">
    <source>
        <dbReference type="ARBA" id="ARBA00000316"/>
    </source>
</evidence>
<evidence type="ECO:0000313" key="12">
    <source>
        <dbReference type="Proteomes" id="UP000321039"/>
    </source>
</evidence>
<evidence type="ECO:0000256" key="4">
    <source>
        <dbReference type="ARBA" id="ARBA00013089"/>
    </source>
</evidence>
<sequence>MSRPNQARLDLAALRHNADLVRELAPNANRMAVVKANAYGHGAVTMARELEGRTDAMAVACLEEALELRESGIASPILLLEGVFEPDELKIAAEQQIWVTVDNAVQLEWLENARLSAPLQCWLKVDTGMHRLGAEAGQVAAFFQRLVDCPNSVGTPVLSTHFASADEIERDTTTRQLALFEQLTGDFRALRSAANSPGVLAWPASHYDWVRPGYMLWGNSPFGTAEQANAARLRPVMTLCSAVISVRDVAAGECVGYGGSWRAERPSRIATVTIGYGDGYPRTASNGTPVLVNGQRAPLAGRVSMDMITVDVTDLDPVQIGDPVILWGDGLPVAEVAEPAGTIGYELLTRMPPRTPRVVVTA</sequence>
<dbReference type="InterPro" id="IPR011079">
    <property type="entry name" value="Ala_racemase_C"/>
</dbReference>
<reference evidence="11 12" key="1">
    <citation type="submission" date="2019-08" db="EMBL/GenBank/DDBJ databases">
        <title>Parahaliea maris sp. nov., isolated from the surface seawater.</title>
        <authorList>
            <person name="Liu Y."/>
        </authorList>
    </citation>
    <scope>NUCLEOTIDE SEQUENCE [LARGE SCALE GENOMIC DNA]</scope>
    <source>
        <strain evidence="11 12">HSLHS9</strain>
    </source>
</reference>
<name>A0A5C8ZQY0_9GAMM</name>
<dbReference type="Proteomes" id="UP000321039">
    <property type="component" value="Unassembled WGS sequence"/>
</dbReference>
<feature type="domain" description="Alanine racemase C-terminal" evidence="10">
    <location>
        <begin position="236"/>
        <end position="360"/>
    </location>
</feature>
<dbReference type="PRINTS" id="PR00992">
    <property type="entry name" value="ALARACEMASE"/>
</dbReference>
<comment type="pathway">
    <text evidence="7">Amino-acid biosynthesis; D-alanine biosynthesis; D-alanine from L-alanine: step 1/1.</text>
</comment>
<dbReference type="Gene3D" id="2.40.37.10">
    <property type="entry name" value="Lyase, Ornithine Decarboxylase, Chain A, domain 1"/>
    <property type="match status" value="1"/>
</dbReference>
<feature type="binding site" evidence="7 9">
    <location>
        <position position="305"/>
    </location>
    <ligand>
        <name>substrate</name>
    </ligand>
</feature>
<dbReference type="CDD" id="cd06827">
    <property type="entry name" value="PLPDE_III_AR_proteobact"/>
    <property type="match status" value="1"/>
</dbReference>
<gene>
    <name evidence="11" type="primary">alr</name>
    <name evidence="11" type="ORF">FV139_18290</name>
</gene>
<dbReference type="PANTHER" id="PTHR30511">
    <property type="entry name" value="ALANINE RACEMASE"/>
    <property type="match status" value="1"/>
</dbReference>
<keyword evidence="5 7" id="KW-0663">Pyridoxal phosphate</keyword>
<dbReference type="InterPro" id="IPR029066">
    <property type="entry name" value="PLP-binding_barrel"/>
</dbReference>
<keyword evidence="12" id="KW-1185">Reference proteome</keyword>
<feature type="active site" description="Proton acceptor; specific for D-alanine" evidence="7">
    <location>
        <position position="35"/>
    </location>
</feature>
<comment type="caution">
    <text evidence="11">The sequence shown here is derived from an EMBL/GenBank/DDBJ whole genome shotgun (WGS) entry which is preliminary data.</text>
</comment>
<dbReference type="EMBL" id="VRZA01000008">
    <property type="protein sequence ID" value="TXS90214.1"/>
    <property type="molecule type" value="Genomic_DNA"/>
</dbReference>